<evidence type="ECO:0000259" key="3">
    <source>
        <dbReference type="Pfam" id="PF21294"/>
    </source>
</evidence>
<keyword evidence="2" id="KW-0732">Signal</keyword>
<evidence type="ECO:0000256" key="1">
    <source>
        <dbReference type="SAM" id="MobiDB-lite"/>
    </source>
</evidence>
<feature type="compositionally biased region" description="Polar residues" evidence="1">
    <location>
        <begin position="66"/>
        <end position="75"/>
    </location>
</feature>
<sequence>MLLRSRAAAQSRTRRTWLLLHMIVLTSQCLSAATAVTAEAAALTRDQIYAQGEFVKNWIAPMPSSPIQSIRSMRSNNNNNNNSDTTPATPSSGEEYIVQSWVTSSRSIEMGGNDISFVKDPFQATTTTASSDNSSSSDLVLQIEYPKGSYAPSVGPVEGGAQFYSTPFGDKTPYSKMMISYDVGFPDGFNWVLGGKLPGVYGALPNDGSPRQGCSGGNQSNGESCFTMRLMWRRNGIGEAYAYVPADGGSAFCKDSSVECNNQFGKSIGRGQIRFQAGGWTRMDMIMALNEPAGHNNGTLQVYINGLLVIDMDNVPYRRSGMVGFEGLMFSSFFGGNDPPFATPVDALVFFKNIQLSAGPPSHLYEGTGSGSERLILNVSAAVLTIMLGVMAAVFL</sequence>
<dbReference type="Pfam" id="PF21294">
    <property type="entry name" value="Polysacc_lyase_14"/>
    <property type="match status" value="1"/>
</dbReference>
<evidence type="ECO:0000313" key="4">
    <source>
        <dbReference type="EMBL" id="KAG0329662.1"/>
    </source>
</evidence>
<feature type="signal peptide" evidence="2">
    <location>
        <begin position="1"/>
        <end position="32"/>
    </location>
</feature>
<dbReference type="PANTHER" id="PTHR40124:SF1">
    <property type="entry name" value="DISAGGREGATASE RELATED REPEAT PROTEIN"/>
    <property type="match status" value="1"/>
</dbReference>
<feature type="chain" id="PRO_5040513158" description="Polysaccharide lyase 14 domain-containing protein" evidence="2">
    <location>
        <begin position="33"/>
        <end position="396"/>
    </location>
</feature>
<protein>
    <recommendedName>
        <fullName evidence="3">Polysaccharide lyase 14 domain-containing protein</fullName>
    </recommendedName>
</protein>
<dbReference type="PANTHER" id="PTHR40124">
    <property type="match status" value="1"/>
</dbReference>
<dbReference type="AlphaFoldDB" id="A0A9P6V0M1"/>
<dbReference type="Gene3D" id="2.60.120.200">
    <property type="match status" value="1"/>
</dbReference>
<dbReference type="Proteomes" id="UP000738325">
    <property type="component" value="Unassembled WGS sequence"/>
</dbReference>
<dbReference type="InterPro" id="IPR048958">
    <property type="entry name" value="Polysacc_lyase_14"/>
</dbReference>
<feature type="region of interest" description="Disordered" evidence="1">
    <location>
        <begin position="66"/>
        <end position="94"/>
    </location>
</feature>
<dbReference type="OrthoDB" id="2395160at2759"/>
<feature type="compositionally biased region" description="Polar residues" evidence="1">
    <location>
        <begin position="83"/>
        <end position="92"/>
    </location>
</feature>
<comment type="caution">
    <text evidence="4">The sequence shown here is derived from an EMBL/GenBank/DDBJ whole genome shotgun (WGS) entry which is preliminary data.</text>
</comment>
<reference evidence="4" key="1">
    <citation type="journal article" date="2020" name="Fungal Divers.">
        <title>Resolving the Mortierellaceae phylogeny through synthesis of multi-gene phylogenetics and phylogenomics.</title>
        <authorList>
            <person name="Vandepol N."/>
            <person name="Liber J."/>
            <person name="Desiro A."/>
            <person name="Na H."/>
            <person name="Kennedy M."/>
            <person name="Barry K."/>
            <person name="Grigoriev I.V."/>
            <person name="Miller A.N."/>
            <person name="O'Donnell K."/>
            <person name="Stajich J.E."/>
            <person name="Bonito G."/>
        </authorList>
    </citation>
    <scope>NUCLEOTIDE SEQUENCE</scope>
    <source>
        <strain evidence="4">REB-010B</strain>
    </source>
</reference>
<accession>A0A9P6V0M1</accession>
<proteinExistence type="predicted"/>
<feature type="domain" description="Polysaccharide lyase 14" evidence="3">
    <location>
        <begin position="135"/>
        <end position="354"/>
    </location>
</feature>
<keyword evidence="5" id="KW-1185">Reference proteome</keyword>
<gene>
    <name evidence="4" type="ORF">BGZ99_000877</name>
</gene>
<organism evidence="4 5">
    <name type="scientific">Dissophora globulifera</name>
    <dbReference type="NCBI Taxonomy" id="979702"/>
    <lineage>
        <taxon>Eukaryota</taxon>
        <taxon>Fungi</taxon>
        <taxon>Fungi incertae sedis</taxon>
        <taxon>Mucoromycota</taxon>
        <taxon>Mortierellomycotina</taxon>
        <taxon>Mortierellomycetes</taxon>
        <taxon>Mortierellales</taxon>
        <taxon>Mortierellaceae</taxon>
        <taxon>Dissophora</taxon>
    </lineage>
</organism>
<evidence type="ECO:0000256" key="2">
    <source>
        <dbReference type="SAM" id="SignalP"/>
    </source>
</evidence>
<dbReference type="EMBL" id="JAAAIP010000012">
    <property type="protein sequence ID" value="KAG0329662.1"/>
    <property type="molecule type" value="Genomic_DNA"/>
</dbReference>
<name>A0A9P6V0M1_9FUNG</name>
<evidence type="ECO:0000313" key="5">
    <source>
        <dbReference type="Proteomes" id="UP000738325"/>
    </source>
</evidence>